<dbReference type="EMBL" id="BMAV01027924">
    <property type="protein sequence ID" value="GFS63528.1"/>
    <property type="molecule type" value="Genomic_DNA"/>
</dbReference>
<name>A0A8X6MK47_9ARAC</name>
<evidence type="ECO:0000256" key="1">
    <source>
        <dbReference type="SAM" id="MobiDB-lite"/>
    </source>
</evidence>
<evidence type="ECO:0000313" key="3">
    <source>
        <dbReference type="Proteomes" id="UP000886998"/>
    </source>
</evidence>
<protein>
    <submittedName>
        <fullName evidence="2">Uncharacterized protein</fullName>
    </submittedName>
</protein>
<dbReference type="AlphaFoldDB" id="A0A8X6MK47"/>
<organism evidence="2 3">
    <name type="scientific">Trichonephila inaurata madagascariensis</name>
    <dbReference type="NCBI Taxonomy" id="2747483"/>
    <lineage>
        <taxon>Eukaryota</taxon>
        <taxon>Metazoa</taxon>
        <taxon>Ecdysozoa</taxon>
        <taxon>Arthropoda</taxon>
        <taxon>Chelicerata</taxon>
        <taxon>Arachnida</taxon>
        <taxon>Araneae</taxon>
        <taxon>Araneomorphae</taxon>
        <taxon>Entelegynae</taxon>
        <taxon>Araneoidea</taxon>
        <taxon>Nephilidae</taxon>
        <taxon>Trichonephila</taxon>
        <taxon>Trichonephila inaurata</taxon>
    </lineage>
</organism>
<evidence type="ECO:0000313" key="2">
    <source>
        <dbReference type="EMBL" id="GFS63528.1"/>
    </source>
</evidence>
<keyword evidence="3" id="KW-1185">Reference proteome</keyword>
<reference evidence="2" key="1">
    <citation type="submission" date="2020-08" db="EMBL/GenBank/DDBJ databases">
        <title>Multicomponent nature underlies the extraordinary mechanical properties of spider dragline silk.</title>
        <authorList>
            <person name="Kono N."/>
            <person name="Nakamura H."/>
            <person name="Mori M."/>
            <person name="Yoshida Y."/>
            <person name="Ohtoshi R."/>
            <person name="Malay A.D."/>
            <person name="Moran D.A.P."/>
            <person name="Tomita M."/>
            <person name="Numata K."/>
            <person name="Arakawa K."/>
        </authorList>
    </citation>
    <scope>NUCLEOTIDE SEQUENCE</scope>
</reference>
<comment type="caution">
    <text evidence="2">The sequence shown here is derived from an EMBL/GenBank/DDBJ whole genome shotgun (WGS) entry which is preliminary data.</text>
</comment>
<gene>
    <name evidence="2" type="ORF">TNIN_209101</name>
</gene>
<accession>A0A8X6MK47</accession>
<dbReference type="Proteomes" id="UP000886998">
    <property type="component" value="Unassembled WGS sequence"/>
</dbReference>
<proteinExistence type="predicted"/>
<feature type="region of interest" description="Disordered" evidence="1">
    <location>
        <begin position="1"/>
        <end position="33"/>
    </location>
</feature>
<sequence length="109" mass="13241">MKGRRRSTSNIDRWSSLRLKPQEDGTHEVSTFLPDQRDNRVSKAREWSPKRAFDGKWHLSLPLKTKKIKGIQVLKYLVQWQMYQKVEDILQLQLFQFENPHKWKNLYQM</sequence>